<evidence type="ECO:0000313" key="3">
    <source>
        <dbReference type="Proteomes" id="UP001454036"/>
    </source>
</evidence>
<evidence type="ECO:0000256" key="1">
    <source>
        <dbReference type="SAM" id="MobiDB-lite"/>
    </source>
</evidence>
<protein>
    <submittedName>
        <fullName evidence="2">Uncharacterized protein</fullName>
    </submittedName>
</protein>
<dbReference type="EMBL" id="BAABME010007918">
    <property type="protein sequence ID" value="GAA0172021.1"/>
    <property type="molecule type" value="Genomic_DNA"/>
</dbReference>
<dbReference type="AlphaFoldDB" id="A0AAV3R9N1"/>
<name>A0AAV3R9N1_LITER</name>
<gene>
    <name evidence="2" type="ORF">LIER_25931</name>
</gene>
<feature type="region of interest" description="Disordered" evidence="1">
    <location>
        <begin position="1"/>
        <end position="21"/>
    </location>
</feature>
<accession>A0AAV3R9N1</accession>
<organism evidence="2 3">
    <name type="scientific">Lithospermum erythrorhizon</name>
    <name type="common">Purple gromwell</name>
    <name type="synonym">Lithospermum officinale var. erythrorhizon</name>
    <dbReference type="NCBI Taxonomy" id="34254"/>
    <lineage>
        <taxon>Eukaryota</taxon>
        <taxon>Viridiplantae</taxon>
        <taxon>Streptophyta</taxon>
        <taxon>Embryophyta</taxon>
        <taxon>Tracheophyta</taxon>
        <taxon>Spermatophyta</taxon>
        <taxon>Magnoliopsida</taxon>
        <taxon>eudicotyledons</taxon>
        <taxon>Gunneridae</taxon>
        <taxon>Pentapetalae</taxon>
        <taxon>asterids</taxon>
        <taxon>lamiids</taxon>
        <taxon>Boraginales</taxon>
        <taxon>Boraginaceae</taxon>
        <taxon>Boraginoideae</taxon>
        <taxon>Lithospermeae</taxon>
        <taxon>Lithospermum</taxon>
    </lineage>
</organism>
<sequence length="95" mass="10637">MNGKNSNVQTPAAPMNALPGGDDLKNGAIKMALCAKEKLGFIDGRMVEPELWDPTFDSLEQEFFKKAQRQKLIQFLPGLSSKYDVIKHQILMMDP</sequence>
<feature type="compositionally biased region" description="Polar residues" evidence="1">
    <location>
        <begin position="1"/>
        <end position="10"/>
    </location>
</feature>
<dbReference type="Proteomes" id="UP001454036">
    <property type="component" value="Unassembled WGS sequence"/>
</dbReference>
<reference evidence="2 3" key="1">
    <citation type="submission" date="2024-01" db="EMBL/GenBank/DDBJ databases">
        <title>The complete chloroplast genome sequence of Lithospermum erythrorhizon: insights into the phylogenetic relationship among Boraginaceae species and the maternal lineages of purple gromwells.</title>
        <authorList>
            <person name="Okada T."/>
            <person name="Watanabe K."/>
        </authorList>
    </citation>
    <scope>NUCLEOTIDE SEQUENCE [LARGE SCALE GENOMIC DNA]</scope>
</reference>
<proteinExistence type="predicted"/>
<evidence type="ECO:0000313" key="2">
    <source>
        <dbReference type="EMBL" id="GAA0172021.1"/>
    </source>
</evidence>
<comment type="caution">
    <text evidence="2">The sequence shown here is derived from an EMBL/GenBank/DDBJ whole genome shotgun (WGS) entry which is preliminary data.</text>
</comment>
<keyword evidence="3" id="KW-1185">Reference proteome</keyword>